<dbReference type="HOGENOM" id="CLU_2104261_0_0_9"/>
<dbReference type="AlphaFoldDB" id="C9L7M4"/>
<organism evidence="1 2">
    <name type="scientific">Blautia hansenii DSM 20583</name>
    <dbReference type="NCBI Taxonomy" id="537007"/>
    <lineage>
        <taxon>Bacteria</taxon>
        <taxon>Bacillati</taxon>
        <taxon>Bacillota</taxon>
        <taxon>Clostridia</taxon>
        <taxon>Lachnospirales</taxon>
        <taxon>Lachnospiraceae</taxon>
        <taxon>Blautia</taxon>
    </lineage>
</organism>
<dbReference type="RefSeq" id="WP_003020455.1">
    <property type="nucleotide sequence ID" value="NZ_CP022413.2"/>
</dbReference>
<dbReference type="STRING" id="537007.BLAHAN_05394"/>
<comment type="caution">
    <text evidence="1">The sequence shown here is derived from an EMBL/GenBank/DDBJ whole genome shotgun (WGS) entry which is preliminary data.</text>
</comment>
<protein>
    <submittedName>
        <fullName evidence="1">Uncharacterized protein</fullName>
    </submittedName>
</protein>
<evidence type="ECO:0000313" key="1">
    <source>
        <dbReference type="EMBL" id="EEX21769.1"/>
    </source>
</evidence>
<gene>
    <name evidence="1" type="ORF">BLAHAN_05394</name>
</gene>
<keyword evidence="2" id="KW-1185">Reference proteome</keyword>
<proteinExistence type="predicted"/>
<sequence length="115" mass="13476">MESNMKSLLSSLEKDSENIKAYKIQLIHELSVADQKITDIYHYIEFHPLNACQGYKMAKLLQDTLKERREIKNELEILGQIYGFNLKSIANGKLEKASKTKQKKYKPRILKELFE</sequence>
<dbReference type="Proteomes" id="UP000003755">
    <property type="component" value="Unassembled WGS sequence"/>
</dbReference>
<evidence type="ECO:0000313" key="2">
    <source>
        <dbReference type="Proteomes" id="UP000003755"/>
    </source>
</evidence>
<dbReference type="EMBL" id="ABYU02000016">
    <property type="protein sequence ID" value="EEX21769.1"/>
    <property type="molecule type" value="Genomic_DNA"/>
</dbReference>
<accession>C9L7M4</accession>
<reference evidence="1" key="1">
    <citation type="submission" date="2009-09" db="EMBL/GenBank/DDBJ databases">
        <authorList>
            <person name="Weinstock G."/>
            <person name="Sodergren E."/>
            <person name="Clifton S."/>
            <person name="Fulton L."/>
            <person name="Fulton B."/>
            <person name="Courtney L."/>
            <person name="Fronick C."/>
            <person name="Harrison M."/>
            <person name="Strong C."/>
            <person name="Farmer C."/>
            <person name="Delahaunty K."/>
            <person name="Markovic C."/>
            <person name="Hall O."/>
            <person name="Minx P."/>
            <person name="Tomlinson C."/>
            <person name="Mitreva M."/>
            <person name="Nelson J."/>
            <person name="Hou S."/>
            <person name="Wollam A."/>
            <person name="Pepin K.H."/>
            <person name="Johnson M."/>
            <person name="Bhonagiri V."/>
            <person name="Nash W.E."/>
            <person name="Warren W."/>
            <person name="Chinwalla A."/>
            <person name="Mardis E.R."/>
            <person name="Wilson R.K."/>
        </authorList>
    </citation>
    <scope>NUCLEOTIDE SEQUENCE [LARGE SCALE GENOMIC DNA]</scope>
    <source>
        <strain evidence="1">DSM 20583</strain>
    </source>
</reference>
<name>C9L7M4_BLAHA</name>